<organism evidence="2 3">
    <name type="scientific">Corymbia citriodora subsp. variegata</name>
    <dbReference type="NCBI Taxonomy" id="360336"/>
    <lineage>
        <taxon>Eukaryota</taxon>
        <taxon>Viridiplantae</taxon>
        <taxon>Streptophyta</taxon>
        <taxon>Embryophyta</taxon>
        <taxon>Tracheophyta</taxon>
        <taxon>Spermatophyta</taxon>
        <taxon>Magnoliopsida</taxon>
        <taxon>eudicotyledons</taxon>
        <taxon>Gunneridae</taxon>
        <taxon>Pentapetalae</taxon>
        <taxon>rosids</taxon>
        <taxon>malvids</taxon>
        <taxon>Myrtales</taxon>
        <taxon>Myrtaceae</taxon>
        <taxon>Myrtoideae</taxon>
        <taxon>Eucalypteae</taxon>
        <taxon>Corymbia</taxon>
    </lineage>
</organism>
<dbReference type="Gramene" id="rna-gnl|WGS:JABURB|Cocit.L3184.1">
    <property type="protein sequence ID" value="cds-KAF7847217.1"/>
    <property type="gene ID" value="gene-BT93_L3184"/>
</dbReference>
<sequence>MEEHKCRARHRFLQRSRMSLKDFMNSLRKVELELKDSYNALNLKGKEGMDDQFLELMIMGGCFMLEIMRTATGEENGYVPNDPIFSTHSYITPYIRRDMLVLENQLPMLVLYQLVADGKEADECVNQLILWFYSLNEGKTRMGRCLHVLDVFKKGLLMESEKDQHERQNVGREEISRSEPKEIEPIVLFATLLKKLENGELEAGEQVGSTRQQSHIQCTDFTPTRQDYKNSRDTGIMGMGHVVDVFTKCLPKKIEKDQHKIIRSASELDEAGIWFKTSKTNSLKDISFLKLPVIMVDDAFKSNFLNVMTFERLHIGAATGVTSYVIFMDNIINDKRDVALLHAEGIIQNSIGSNEAVAELFNSLCKEVTLASNNSLESVQNEISKHCNKRRNMWRAYLNRNYLKNPWTILSLIATIFLFALTIIQTVYALLGYY</sequence>
<reference evidence="2" key="1">
    <citation type="submission" date="2020-05" db="EMBL/GenBank/DDBJ databases">
        <title>WGS assembly of Corymbia citriodora subspecies variegata.</title>
        <authorList>
            <person name="Barry K."/>
            <person name="Hundley H."/>
            <person name="Shu S."/>
            <person name="Jenkins J."/>
            <person name="Grimwood J."/>
            <person name="Baten A."/>
        </authorList>
    </citation>
    <scope>NUCLEOTIDE SEQUENCE</scope>
    <source>
        <strain evidence="2">CV2-018</strain>
    </source>
</reference>
<protein>
    <submittedName>
        <fullName evidence="2">Uncharacterized protein</fullName>
    </submittedName>
</protein>
<evidence type="ECO:0000313" key="3">
    <source>
        <dbReference type="Proteomes" id="UP000806378"/>
    </source>
</evidence>
<dbReference type="Proteomes" id="UP000806378">
    <property type="component" value="Unassembled WGS sequence"/>
</dbReference>
<proteinExistence type="predicted"/>
<dbReference type="PANTHER" id="PTHR31170">
    <property type="entry name" value="BNAC04G53230D PROTEIN"/>
    <property type="match status" value="1"/>
</dbReference>
<feature type="transmembrane region" description="Helical" evidence="1">
    <location>
        <begin position="407"/>
        <end position="431"/>
    </location>
</feature>
<evidence type="ECO:0000313" key="2">
    <source>
        <dbReference type="EMBL" id="KAF7847217.1"/>
    </source>
</evidence>
<dbReference type="Pfam" id="PF03140">
    <property type="entry name" value="DUF247"/>
    <property type="match status" value="1"/>
</dbReference>
<gene>
    <name evidence="2" type="ORF">BT93_L3184</name>
</gene>
<keyword evidence="1" id="KW-0472">Membrane</keyword>
<accession>A0A8T0CHX7</accession>
<dbReference type="OrthoDB" id="1846188at2759"/>
<dbReference type="AlphaFoldDB" id="A0A8T0CHX7"/>
<dbReference type="EMBL" id="MU091105">
    <property type="protein sequence ID" value="KAF7847217.1"/>
    <property type="molecule type" value="Genomic_DNA"/>
</dbReference>
<keyword evidence="3" id="KW-1185">Reference proteome</keyword>
<keyword evidence="1" id="KW-0812">Transmembrane</keyword>
<name>A0A8T0CHX7_CORYI</name>
<keyword evidence="1" id="KW-1133">Transmembrane helix</keyword>
<evidence type="ECO:0000256" key="1">
    <source>
        <dbReference type="SAM" id="Phobius"/>
    </source>
</evidence>
<dbReference type="InterPro" id="IPR004158">
    <property type="entry name" value="DUF247_pln"/>
</dbReference>
<comment type="caution">
    <text evidence="2">The sequence shown here is derived from an EMBL/GenBank/DDBJ whole genome shotgun (WGS) entry which is preliminary data.</text>
</comment>
<dbReference type="PANTHER" id="PTHR31170:SF18">
    <property type="entry name" value="(WILD MALAYSIAN BANANA) HYPOTHETICAL PROTEIN"/>
    <property type="match status" value="1"/>
</dbReference>